<gene>
    <name evidence="2" type="ORF">BGK67_32735</name>
</gene>
<evidence type="ECO:0000313" key="3">
    <source>
        <dbReference type="Proteomes" id="UP000095705"/>
    </source>
</evidence>
<dbReference type="STRING" id="36818.BGK67_32735"/>
<reference evidence="2 3" key="1">
    <citation type="submission" date="2016-08" db="EMBL/GenBank/DDBJ databases">
        <title>The complete genome of Streptomyces subrutilus 10-1-1.</title>
        <authorList>
            <person name="Chen X."/>
        </authorList>
    </citation>
    <scope>NUCLEOTIDE SEQUENCE [LARGE SCALE GENOMIC DNA]</scope>
    <source>
        <strain evidence="2 3">10-1-1</strain>
    </source>
</reference>
<evidence type="ECO:0000313" key="2">
    <source>
        <dbReference type="EMBL" id="OEJ22331.1"/>
    </source>
</evidence>
<keyword evidence="1" id="KW-1133">Transmembrane helix</keyword>
<feature type="transmembrane region" description="Helical" evidence="1">
    <location>
        <begin position="47"/>
        <end position="67"/>
    </location>
</feature>
<keyword evidence="1" id="KW-0472">Membrane</keyword>
<feature type="transmembrane region" description="Helical" evidence="1">
    <location>
        <begin position="79"/>
        <end position="102"/>
    </location>
</feature>
<dbReference type="RefSeq" id="WP_069924382.1">
    <property type="nucleotide sequence ID" value="NZ_MEHK01000002.1"/>
</dbReference>
<proteinExistence type="predicted"/>
<name>A0A1E5P012_9ACTN</name>
<evidence type="ECO:0008006" key="4">
    <source>
        <dbReference type="Google" id="ProtNLM"/>
    </source>
</evidence>
<dbReference type="Proteomes" id="UP000095705">
    <property type="component" value="Unassembled WGS sequence"/>
</dbReference>
<dbReference type="EMBL" id="MEHK01000002">
    <property type="protein sequence ID" value="OEJ22331.1"/>
    <property type="molecule type" value="Genomic_DNA"/>
</dbReference>
<evidence type="ECO:0000256" key="1">
    <source>
        <dbReference type="SAM" id="Phobius"/>
    </source>
</evidence>
<dbReference type="OrthoDB" id="4335991at2"/>
<sequence>MNGWLLAAGITASGVAATHIAAGHRDVVRPLLSCGLADEPQRVLHAVWHMVSADLVLSAAALVYLALADHTPATAPMAWFVAAHFLAYTAAFLAVTLSVGWPKPLLRLPQWILLLPVAALTAAGAGW</sequence>
<accession>A0A1E5P012</accession>
<keyword evidence="3" id="KW-1185">Reference proteome</keyword>
<organism evidence="2 3">
    <name type="scientific">Streptomyces subrutilus</name>
    <dbReference type="NCBI Taxonomy" id="36818"/>
    <lineage>
        <taxon>Bacteria</taxon>
        <taxon>Bacillati</taxon>
        <taxon>Actinomycetota</taxon>
        <taxon>Actinomycetes</taxon>
        <taxon>Kitasatosporales</taxon>
        <taxon>Streptomycetaceae</taxon>
        <taxon>Streptomyces</taxon>
    </lineage>
</organism>
<dbReference type="AlphaFoldDB" id="A0A1E5P012"/>
<comment type="caution">
    <text evidence="2">The sequence shown here is derived from an EMBL/GenBank/DDBJ whole genome shotgun (WGS) entry which is preliminary data.</text>
</comment>
<keyword evidence="1" id="KW-0812">Transmembrane</keyword>
<protein>
    <recommendedName>
        <fullName evidence="4">DUF423 domain-containing protein</fullName>
    </recommendedName>
</protein>